<gene>
    <name evidence="2" type="ORF">Pla22_52090</name>
</gene>
<proteinExistence type="predicted"/>
<name>A0A5C5WCU0_9BACT</name>
<dbReference type="Proteomes" id="UP000316598">
    <property type="component" value="Unassembled WGS sequence"/>
</dbReference>
<accession>A0A5C5WCU0</accession>
<sequence length="189" mass="21333">MTGDQQILVGNIVPFYFYCLPTVVRINTRLSCTRLDDQMNFASDWGSSNRSVKFVYAGLFLTPIKSLVKVKAFAQSLSSKSTAAKFSSIGQCAAKYAVPSAASSVLHFELSRIYSNGERHDRFGRNQWPWFRRSSRHGREGGRTKPPVAKDGSSESCRDTREAYDVEARQRCRPLAWITTAWTTKPYLC</sequence>
<organism evidence="2 3">
    <name type="scientific">Rubripirellula amarantea</name>
    <dbReference type="NCBI Taxonomy" id="2527999"/>
    <lineage>
        <taxon>Bacteria</taxon>
        <taxon>Pseudomonadati</taxon>
        <taxon>Planctomycetota</taxon>
        <taxon>Planctomycetia</taxon>
        <taxon>Pirellulales</taxon>
        <taxon>Pirellulaceae</taxon>
        <taxon>Rubripirellula</taxon>
    </lineage>
</organism>
<reference evidence="2 3" key="1">
    <citation type="submission" date="2019-02" db="EMBL/GenBank/DDBJ databases">
        <title>Deep-cultivation of Planctomycetes and their phenomic and genomic characterization uncovers novel biology.</title>
        <authorList>
            <person name="Wiegand S."/>
            <person name="Jogler M."/>
            <person name="Boedeker C."/>
            <person name="Pinto D."/>
            <person name="Vollmers J."/>
            <person name="Rivas-Marin E."/>
            <person name="Kohn T."/>
            <person name="Peeters S.H."/>
            <person name="Heuer A."/>
            <person name="Rast P."/>
            <person name="Oberbeckmann S."/>
            <person name="Bunk B."/>
            <person name="Jeske O."/>
            <person name="Meyerdierks A."/>
            <person name="Storesund J.E."/>
            <person name="Kallscheuer N."/>
            <person name="Luecker S."/>
            <person name="Lage O.M."/>
            <person name="Pohl T."/>
            <person name="Merkel B.J."/>
            <person name="Hornburger P."/>
            <person name="Mueller R.-W."/>
            <person name="Bruemmer F."/>
            <person name="Labrenz M."/>
            <person name="Spormann A.M."/>
            <person name="Op Den Camp H."/>
            <person name="Overmann J."/>
            <person name="Amann R."/>
            <person name="Jetten M.S.M."/>
            <person name="Mascher T."/>
            <person name="Medema M.H."/>
            <person name="Devos D.P."/>
            <person name="Kaster A.-K."/>
            <person name="Ovreas L."/>
            <person name="Rohde M."/>
            <person name="Galperin M.Y."/>
            <person name="Jogler C."/>
        </authorList>
    </citation>
    <scope>NUCLEOTIDE SEQUENCE [LARGE SCALE GENOMIC DNA]</scope>
    <source>
        <strain evidence="2 3">Pla22</strain>
    </source>
</reference>
<comment type="caution">
    <text evidence="2">The sequence shown here is derived from an EMBL/GenBank/DDBJ whole genome shotgun (WGS) entry which is preliminary data.</text>
</comment>
<evidence type="ECO:0000313" key="2">
    <source>
        <dbReference type="EMBL" id="TWT47933.1"/>
    </source>
</evidence>
<protein>
    <submittedName>
        <fullName evidence="2">Uncharacterized protein</fullName>
    </submittedName>
</protein>
<dbReference type="EMBL" id="SJPI01000005">
    <property type="protein sequence ID" value="TWT47933.1"/>
    <property type="molecule type" value="Genomic_DNA"/>
</dbReference>
<keyword evidence="3" id="KW-1185">Reference proteome</keyword>
<feature type="region of interest" description="Disordered" evidence="1">
    <location>
        <begin position="134"/>
        <end position="156"/>
    </location>
</feature>
<evidence type="ECO:0000313" key="3">
    <source>
        <dbReference type="Proteomes" id="UP000316598"/>
    </source>
</evidence>
<dbReference type="AlphaFoldDB" id="A0A5C5WCU0"/>
<evidence type="ECO:0000256" key="1">
    <source>
        <dbReference type="SAM" id="MobiDB-lite"/>
    </source>
</evidence>